<dbReference type="EMBL" id="LR797420">
    <property type="protein sequence ID" value="CAB4214955.1"/>
    <property type="molecule type" value="Genomic_DNA"/>
</dbReference>
<evidence type="ECO:0000313" key="2">
    <source>
        <dbReference type="EMBL" id="CAB4219631.1"/>
    </source>
</evidence>
<evidence type="ECO:0000313" key="1">
    <source>
        <dbReference type="EMBL" id="CAB4214955.1"/>
    </source>
</evidence>
<sequence length="102" mass="11766">MEITYSKHSGRGEHRRTEREWVAPNGHKVLVKTDQMITCRETILGRLEGYARVYYICECGNHGFAEGSPKKAHLLEHDKWTTPASRAHLDKMFEQLLAEGKK</sequence>
<accession>A0A6J5SM34</accession>
<gene>
    <name evidence="1" type="ORF">UFOVP1467_28</name>
    <name evidence="2" type="ORF">UFOVP1616_12</name>
</gene>
<reference evidence="1" key="1">
    <citation type="submission" date="2020-05" db="EMBL/GenBank/DDBJ databases">
        <authorList>
            <person name="Chiriac C."/>
            <person name="Salcher M."/>
            <person name="Ghai R."/>
            <person name="Kavagutti S V."/>
        </authorList>
    </citation>
    <scope>NUCLEOTIDE SEQUENCE</scope>
</reference>
<protein>
    <submittedName>
        <fullName evidence="1">Uncharacterized protein</fullName>
    </submittedName>
</protein>
<organism evidence="1">
    <name type="scientific">uncultured Caudovirales phage</name>
    <dbReference type="NCBI Taxonomy" id="2100421"/>
    <lineage>
        <taxon>Viruses</taxon>
        <taxon>Duplodnaviria</taxon>
        <taxon>Heunggongvirae</taxon>
        <taxon>Uroviricota</taxon>
        <taxon>Caudoviricetes</taxon>
        <taxon>Peduoviridae</taxon>
        <taxon>Maltschvirus</taxon>
        <taxon>Maltschvirus maltsch</taxon>
    </lineage>
</organism>
<proteinExistence type="predicted"/>
<dbReference type="EMBL" id="LR797480">
    <property type="protein sequence ID" value="CAB4219631.1"/>
    <property type="molecule type" value="Genomic_DNA"/>
</dbReference>
<name>A0A6J5SM34_9CAUD</name>